<dbReference type="Pfam" id="PF01311">
    <property type="entry name" value="Bac_export_1"/>
    <property type="match status" value="1"/>
</dbReference>
<keyword evidence="8" id="KW-0966">Cell projection</keyword>
<evidence type="ECO:0000256" key="5">
    <source>
        <dbReference type="ARBA" id="ARBA00022989"/>
    </source>
</evidence>
<evidence type="ECO:0000256" key="7">
    <source>
        <dbReference type="SAM" id="Phobius"/>
    </source>
</evidence>
<comment type="caution">
    <text evidence="8">The sequence shown here is derived from an EMBL/GenBank/DDBJ whole genome shotgun (WGS) entry which is preliminary data.</text>
</comment>
<dbReference type="AlphaFoldDB" id="A0A848GZX5"/>
<dbReference type="GO" id="GO:0006605">
    <property type="term" value="P:protein targeting"/>
    <property type="evidence" value="ECO:0007669"/>
    <property type="project" value="InterPro"/>
</dbReference>
<feature type="transmembrane region" description="Helical" evidence="7">
    <location>
        <begin position="214"/>
        <end position="234"/>
    </location>
</feature>
<feature type="transmembrane region" description="Helical" evidence="7">
    <location>
        <begin position="180"/>
        <end position="202"/>
    </location>
</feature>
<dbReference type="PANTHER" id="PTHR30065">
    <property type="entry name" value="FLAGELLAR BIOSYNTHETIC PROTEIN FLIR"/>
    <property type="match status" value="1"/>
</dbReference>
<evidence type="ECO:0000256" key="1">
    <source>
        <dbReference type="ARBA" id="ARBA00004651"/>
    </source>
</evidence>
<comment type="similarity">
    <text evidence="2">Belongs to the FliR/MopE/SpaR family.</text>
</comment>
<keyword evidence="9" id="KW-1185">Reference proteome</keyword>
<proteinExistence type="inferred from homology"/>
<evidence type="ECO:0000313" key="9">
    <source>
        <dbReference type="Proteomes" id="UP000541185"/>
    </source>
</evidence>
<reference evidence="8 9" key="1">
    <citation type="submission" date="2020-04" db="EMBL/GenBank/DDBJ databases">
        <title>Ramlibacter sp. G-1-2-2 isolated from soil.</title>
        <authorList>
            <person name="Dahal R.H."/>
        </authorList>
    </citation>
    <scope>NUCLEOTIDE SEQUENCE [LARGE SCALE GENOMIC DNA]</scope>
    <source>
        <strain evidence="8 9">G-1-2-2</strain>
    </source>
</reference>
<evidence type="ECO:0000256" key="3">
    <source>
        <dbReference type="ARBA" id="ARBA00022475"/>
    </source>
</evidence>
<dbReference type="EMBL" id="JABBFX010000001">
    <property type="protein sequence ID" value="NML42912.1"/>
    <property type="molecule type" value="Genomic_DNA"/>
</dbReference>
<protein>
    <submittedName>
        <fullName evidence="8">Flagellar biosynthetic protein FliR</fullName>
    </submittedName>
</protein>
<dbReference type="Proteomes" id="UP000541185">
    <property type="component" value="Unassembled WGS sequence"/>
</dbReference>
<dbReference type="GO" id="GO:0005886">
    <property type="term" value="C:plasma membrane"/>
    <property type="evidence" value="ECO:0007669"/>
    <property type="project" value="UniProtKB-SubCell"/>
</dbReference>
<keyword evidence="5 7" id="KW-1133">Transmembrane helix</keyword>
<organism evidence="8 9">
    <name type="scientific">Ramlibacter agri</name>
    <dbReference type="NCBI Taxonomy" id="2728837"/>
    <lineage>
        <taxon>Bacteria</taxon>
        <taxon>Pseudomonadati</taxon>
        <taxon>Pseudomonadota</taxon>
        <taxon>Betaproteobacteria</taxon>
        <taxon>Burkholderiales</taxon>
        <taxon>Comamonadaceae</taxon>
        <taxon>Ramlibacter</taxon>
    </lineage>
</organism>
<feature type="transmembrane region" description="Helical" evidence="7">
    <location>
        <begin position="42"/>
        <end position="59"/>
    </location>
</feature>
<comment type="subcellular location">
    <subcellularLocation>
        <location evidence="1">Cell membrane</location>
        <topology evidence="1">Multi-pass membrane protein</topology>
    </subcellularLocation>
</comment>
<gene>
    <name evidence="8" type="ORF">HHL11_04060</name>
</gene>
<feature type="transmembrane region" description="Helical" evidence="7">
    <location>
        <begin position="12"/>
        <end position="30"/>
    </location>
</feature>
<keyword evidence="4 7" id="KW-0812">Transmembrane</keyword>
<evidence type="ECO:0000256" key="2">
    <source>
        <dbReference type="ARBA" id="ARBA00009772"/>
    </source>
</evidence>
<keyword evidence="3" id="KW-1003">Cell membrane</keyword>
<feature type="transmembrane region" description="Helical" evidence="7">
    <location>
        <begin position="79"/>
        <end position="103"/>
    </location>
</feature>
<evidence type="ECO:0000256" key="6">
    <source>
        <dbReference type="ARBA" id="ARBA00023136"/>
    </source>
</evidence>
<dbReference type="PRINTS" id="PR00953">
    <property type="entry name" value="TYPE3IMRPROT"/>
</dbReference>
<dbReference type="PANTHER" id="PTHR30065:SF1">
    <property type="entry name" value="SURFACE PRESENTATION OF ANTIGENS PROTEIN SPAR"/>
    <property type="match status" value="1"/>
</dbReference>
<name>A0A848GZX5_9BURK</name>
<evidence type="ECO:0000313" key="8">
    <source>
        <dbReference type="EMBL" id="NML42912.1"/>
    </source>
</evidence>
<sequence>MGELLTLPGAAWVAGVLLVATRLAALLLMTPVLHAMPLPPTVRLLLVIGVSAVLALPLGTQTAAVADVAALFDAMLRELAIGATLGLGVLMAFAGFTLAGRLLDVQVGFGIAQVFDPVTRSQVPVLTSALSLAGVVLFFLANGHHALLRGVAWSLQRFPVGQPWSLQQAAGPVLQQAAGLFTLGFALAAPVVLSLLLMEFALGVLARNLPQANMLVLGIPVKVVVGLLALSLWAGSMGEVSSRIHGQLLAGWSAIFEGGR</sequence>
<feature type="transmembrane region" description="Helical" evidence="7">
    <location>
        <begin position="123"/>
        <end position="141"/>
    </location>
</feature>
<dbReference type="InterPro" id="IPR002010">
    <property type="entry name" value="T3SS_IM_R"/>
</dbReference>
<dbReference type="RefSeq" id="WP_169417159.1">
    <property type="nucleotide sequence ID" value="NZ_JABBFX010000001.1"/>
</dbReference>
<accession>A0A848GZX5</accession>
<keyword evidence="8" id="KW-0282">Flagellum</keyword>
<evidence type="ECO:0000256" key="4">
    <source>
        <dbReference type="ARBA" id="ARBA00022692"/>
    </source>
</evidence>
<keyword evidence="6 7" id="KW-0472">Membrane</keyword>
<keyword evidence="8" id="KW-0969">Cilium</keyword>